<proteinExistence type="predicted"/>
<evidence type="ECO:0000259" key="1">
    <source>
        <dbReference type="Pfam" id="PF07929"/>
    </source>
</evidence>
<dbReference type="InterPro" id="IPR024047">
    <property type="entry name" value="MM3350-like_sf"/>
</dbReference>
<organism evidence="2 3">
    <name type="scientific">Limosilactobacillus oris DSM 4864</name>
    <dbReference type="NCBI Taxonomy" id="1423779"/>
    <lineage>
        <taxon>Bacteria</taxon>
        <taxon>Bacillati</taxon>
        <taxon>Bacillota</taxon>
        <taxon>Bacilli</taxon>
        <taxon>Lactobacillales</taxon>
        <taxon>Lactobacillaceae</taxon>
        <taxon>Limosilactobacillus</taxon>
    </lineage>
</organism>
<sequence>MEKELVMVIIAVDDLLAQHLHVNTRARFKGQLGNAQNWSVRVTGDFMIVMNNQLALPVIVRHPQRFNDSRSFMAAFKRQFLALLELSPIPHAKISLIRNAQFATVSFERGVNTAAARYLQNYADLLNDHQGTIDWSKQPSNAELALQLAEETWKKDPVSGEKLPIMDFFEDYAMMNFHLPAHPDFNEHNRTYLYRSSSLNDIMNAVAVNQQFLTDYRRLLDRHGKSDQIIDRDVDVAADYCSFCEANGISPLDDLALPYYYLLHYDERQDENISDTALKGIATGLREFARFMRAQQLFSDDDFSQFNQAVAQGWDALHSQQRTYHLQQLLRRIQLQFDRQRQNVRRPLDVARQTFRVRVELADYSPQMWREFEVSGDTRLDKLCFQVLTLFNVRGNHLFDLWAGTTGYQLPLLDSGYEETASLTKHWLGEFKAGDQLTLNYDFGDSWKFIIRLVATSGVPRRSNGDRAKLLAGFGRGIIEDIGGPTGLTQAAKDDLTLNQPLDIAAVQERWGAAITSLQRHYE</sequence>
<dbReference type="Proteomes" id="UP000050973">
    <property type="component" value="Unassembled WGS sequence"/>
</dbReference>
<gene>
    <name evidence="2" type="ORF">FC49_GL000419</name>
</gene>
<reference evidence="2 3" key="1">
    <citation type="journal article" date="2015" name="Genome Announc.">
        <title>Expanding the biotechnology potential of lactobacilli through comparative genomics of 213 strains and associated genera.</title>
        <authorList>
            <person name="Sun Z."/>
            <person name="Harris H.M."/>
            <person name="McCann A."/>
            <person name="Guo C."/>
            <person name="Argimon S."/>
            <person name="Zhang W."/>
            <person name="Yang X."/>
            <person name="Jeffery I.B."/>
            <person name="Cooney J.C."/>
            <person name="Kagawa T.F."/>
            <person name="Liu W."/>
            <person name="Song Y."/>
            <person name="Salvetti E."/>
            <person name="Wrobel A."/>
            <person name="Rasinkangas P."/>
            <person name="Parkhill J."/>
            <person name="Rea M.C."/>
            <person name="O'Sullivan O."/>
            <person name="Ritari J."/>
            <person name="Douillard F.P."/>
            <person name="Paul Ross R."/>
            <person name="Yang R."/>
            <person name="Briner A.E."/>
            <person name="Felis G.E."/>
            <person name="de Vos W.M."/>
            <person name="Barrangou R."/>
            <person name="Klaenhammer T.R."/>
            <person name="Caufield P.W."/>
            <person name="Cui Y."/>
            <person name="Zhang H."/>
            <person name="O'Toole P.W."/>
        </authorList>
    </citation>
    <scope>NUCLEOTIDE SEQUENCE [LARGE SCALE GENOMIC DNA]</scope>
    <source>
        <strain evidence="2 3">DSM 4864</strain>
    </source>
</reference>
<accession>A0A0R1WMC1</accession>
<dbReference type="Pfam" id="PF07929">
    <property type="entry name" value="PRiA4_ORF3"/>
    <property type="match status" value="1"/>
</dbReference>
<dbReference type="PATRIC" id="fig|1423779.3.peg.423"/>
<name>A0A0R1WMC1_9LACO</name>
<feature type="domain" description="Plasmid pRiA4b Orf3-like" evidence="1">
    <location>
        <begin position="354"/>
        <end position="491"/>
    </location>
</feature>
<protein>
    <recommendedName>
        <fullName evidence="1">Plasmid pRiA4b Orf3-like domain-containing protein</fullName>
    </recommendedName>
</protein>
<dbReference type="AlphaFoldDB" id="A0A0R1WMC1"/>
<comment type="caution">
    <text evidence="2">The sequence shown here is derived from an EMBL/GenBank/DDBJ whole genome shotgun (WGS) entry which is preliminary data.</text>
</comment>
<dbReference type="InterPro" id="IPR012912">
    <property type="entry name" value="Plasmid_pRiA4b_Orf3-like"/>
</dbReference>
<dbReference type="Gene3D" id="3.10.290.30">
    <property type="entry name" value="MM3350-like"/>
    <property type="match status" value="1"/>
</dbReference>
<dbReference type="SUPFAM" id="SSF159941">
    <property type="entry name" value="MM3350-like"/>
    <property type="match status" value="1"/>
</dbReference>
<dbReference type="EMBL" id="AZGE01000012">
    <property type="protein sequence ID" value="KRM15372.1"/>
    <property type="molecule type" value="Genomic_DNA"/>
</dbReference>
<evidence type="ECO:0000313" key="2">
    <source>
        <dbReference type="EMBL" id="KRM15372.1"/>
    </source>
</evidence>
<evidence type="ECO:0000313" key="3">
    <source>
        <dbReference type="Proteomes" id="UP000050973"/>
    </source>
</evidence>